<evidence type="ECO:0000256" key="1">
    <source>
        <dbReference type="SAM" id="MobiDB-lite"/>
    </source>
</evidence>
<dbReference type="RefSeq" id="WP_084236885.1">
    <property type="nucleotide sequence ID" value="NZ_FWXT01000001.1"/>
</dbReference>
<dbReference type="InterPro" id="IPR045571">
    <property type="entry name" value="DUF5907"/>
</dbReference>
<feature type="region of interest" description="Disordered" evidence="1">
    <location>
        <begin position="511"/>
        <end position="532"/>
    </location>
</feature>
<accession>A0A1W1ZCA6</accession>
<dbReference type="Pfam" id="PF19264">
    <property type="entry name" value="DUF5907"/>
    <property type="match status" value="1"/>
</dbReference>
<reference evidence="3" key="1">
    <citation type="submission" date="2017-04" db="EMBL/GenBank/DDBJ databases">
        <authorList>
            <person name="Varghese N."/>
            <person name="Submissions S."/>
        </authorList>
    </citation>
    <scope>NUCLEOTIDE SEQUENCE [LARGE SCALE GENOMIC DNA]</scope>
    <source>
        <strain evidence="3">DSM 12126</strain>
    </source>
</reference>
<feature type="compositionally biased region" description="Polar residues" evidence="1">
    <location>
        <begin position="515"/>
        <end position="532"/>
    </location>
</feature>
<evidence type="ECO:0000313" key="2">
    <source>
        <dbReference type="EMBL" id="SMC45678.1"/>
    </source>
</evidence>
<keyword evidence="3" id="KW-1185">Reference proteome</keyword>
<dbReference type="OrthoDB" id="1233056at2"/>
<gene>
    <name evidence="2" type="ORF">SAMN04488524_0558</name>
</gene>
<dbReference type="Proteomes" id="UP000192756">
    <property type="component" value="Unassembled WGS sequence"/>
</dbReference>
<protein>
    <submittedName>
        <fullName evidence="2">Uncharacterized protein</fullName>
    </submittedName>
</protein>
<dbReference type="EMBL" id="FWXT01000001">
    <property type="protein sequence ID" value="SMC45678.1"/>
    <property type="molecule type" value="Genomic_DNA"/>
</dbReference>
<evidence type="ECO:0000313" key="3">
    <source>
        <dbReference type="Proteomes" id="UP000192756"/>
    </source>
</evidence>
<sequence length="806" mass="84320">MNYQQQIDAYKKLVIQAVASKVSEDSIDPGDVASIGLQIADMLLPIINTINDFGITGGTLPPNNVNGIDLDLYIQGGTSLVFWRKRSGIWVAEASVELGIQIVDGNITLQASVNEQVVTVSAGSWGINNIIYSKATQTQLNLTAADLNFNRIDTIVADATGAIYLLNGVASSNPNPAALPANSIVVAYVYIPSSSSGDLPYISDSNSPPVPIYDVPKPWTSEPTPLDGYRSFIIDDVEYFFRSLVEGNTSQPSIEASSGAWIQTNFYGFISTWSSFVPYNEGSLVTGDANTKVYKSKVSGNAGNIPSGGVSTAYWEYVGVYKGFYNPGIYDDGDVVIAASESNRIYISNIPDNEQPLTDVVGASTWNVIGAKNSGSNIGSVDKPSTGDLDNPTGVYTFTDEELALIGNDPAVSAYVTSDDAGNTVETFYPDITPITTKDSDGKLISIQVDFGEDGGMIRFTGANAGVSPTPGGETPDATTTVKGKIKLAGDLAGTADAPTVPGLALKAPLESPALTGTPTAPTQSPSDNSTKIATTEYVDTALDNKVDKEIGKGLSENDYTDAEKTKLANLSDYFKGRYASLAALQSAFPIGEDGDYATVDTVGVDAITYIWDETDAEWVPGNPGSVTTVNGQTGAVILDADDIGDGTTNKAYTATEKTKLAAITGTNTGDNATNSTSNSYADGKVQNSLSSSTTVAPSATAVNVALADKANIAAAQVTLTALTFTSDSVSGTISSPITGNLTGDVTGAKLGVTVLVIHNNGTEPTFDSKFKKLSGSGDYVTGQVNYIYCQYIDATHIVYSINQSA</sequence>
<organism evidence="2 3">
    <name type="scientific">Pedobacter africanus</name>
    <dbReference type="NCBI Taxonomy" id="151894"/>
    <lineage>
        <taxon>Bacteria</taxon>
        <taxon>Pseudomonadati</taxon>
        <taxon>Bacteroidota</taxon>
        <taxon>Sphingobacteriia</taxon>
        <taxon>Sphingobacteriales</taxon>
        <taxon>Sphingobacteriaceae</taxon>
        <taxon>Pedobacter</taxon>
    </lineage>
</organism>
<proteinExistence type="predicted"/>
<dbReference type="AlphaFoldDB" id="A0A1W1ZCA6"/>
<dbReference type="STRING" id="151894.SAMN04488524_0558"/>
<name>A0A1W1ZCA6_9SPHI</name>